<reference evidence="2" key="2">
    <citation type="submission" date="2020-06" db="EMBL/GenBank/DDBJ databases">
        <authorList>
            <person name="Ji K."/>
            <person name="Li J."/>
        </authorList>
    </citation>
    <scope>NUCLEOTIDE SEQUENCE</scope>
    <source>
        <strain evidence="2">JKM2019</strain>
        <tissue evidence="2">Whole body</tissue>
    </source>
</reference>
<dbReference type="InterPro" id="IPR044210">
    <property type="entry name" value="Tfc3-like"/>
</dbReference>
<name>A0A922I7M0_DERFA</name>
<dbReference type="PANTHER" id="PTHR15180:SF1">
    <property type="entry name" value="GENERAL TRANSCRIPTION FACTOR 3C POLYPEPTIDE 1"/>
    <property type="match status" value="1"/>
</dbReference>
<dbReference type="OrthoDB" id="68020at2759"/>
<evidence type="ECO:0000256" key="1">
    <source>
        <dbReference type="SAM" id="MobiDB-lite"/>
    </source>
</evidence>
<evidence type="ECO:0000313" key="2">
    <source>
        <dbReference type="EMBL" id="KAH7639242.1"/>
    </source>
</evidence>
<sequence length="1893" mass="222786">MDSLTPSSYLTLLDEIALEGLNGITFPSLWIRLHDRDRYLTTLNKPKVFGFDDYGDSNGSKLKNFVLNVCLKESERGNIQFYRTKNAQRKVQIYDRNNYFVQETGTLLVDDSQIPDNLYPPVIGVKPTSNESNPDAQILGSCVDYHSRVNITAKILRDRPTNFDQFESKYSEQMLQIVMVASQKLRAISLFGADRWFEYDHLKPECYLILESIGLKRWYGEINFGKETPQYLDPKIRASFYYFRKILTDERLILSITNTLFKAKRQQVSQAIVAYLPRFRPKMSYPNDSKMIALSRLFIQIGRNRLSLSDDILREFFLQQFKNCVPLKLLRRIMEKYSEFFRIKEDDDDGTVIEYQRSLNLHPLHYDDFFRMVSNTVQDGLDRTTCDGDDNDDDYNDDDDNVDDNEPDGDVLMDMEDDDYDDNDSEVFEQSQTKLQRCDLGKLFDDFGVDIDNDKNDPLEAIMSDSNFDYNAFFNQPKLESTKTSLKDIVPKISANILSLCHEPDKVIVIPTVQEIKQNHLTPLTMHIHDRRFRRYFLTPNHPYHYITPSHSGERLKLSLARLQQLPRYLDDRIMNLLAVCGPYSKRKLINICDLPVNIIRLMLRGLKESGNITFTVKRVGRQSIHMFQSNISTRHSIVQQPQSTIVDAAYQKRMTLILDYISRLGICDSFVWIRRYILNCESRGHLSYRIDVKSIIRILNYLVDINRVRLLHYGLNYKQHCRNSYYVINLADGQNPHHLDQELEQHLILRSRFVWFARYPIDLNADVKCSNLIDYDQNGKIDFQTAISRLVSAKQRLSTTEEQQKDDDDLDLIPITRLAYCPSLSAHFYGCRHSKLDKIFDLYRFLFYVMIDQPSVQIDSSHVQDENCDNNELDWQKRVPKLTFLQGCFSSLDILPYIPLSIYRNLVTIRHEIPDLDTYLNDPCKRHLMLQEIPPVIRSHLLQNRRSPIDIQESLQSLHQMGLVNLLLSDDEAQHFDKKFAHRFRYRLNRFLLVKQYQPLKQDSETLTLEEPTMVEYYFDKMADFDRFVDIVYDHLCQQPQRTCDKCIFDERKINIHSLYNPHSSRHHKRALLRQNIRDQQSHKRKRKQDLRSFKNKRVKVQVTIDGKPVTRIRKKVFNNAVDVQQVESADTLRISWSREEDRFILRCRLLSELLGVPYTRRFIINSQIISELMIQYCGRQSKDKSADSCIRRIVRLMRRPHIKRILTICMMELQTDPTWLPSDFNVNNNESSEKDKFVRLLPEIMSYQFRNTEYFMTKEDLRSRSDAQFLIHFDENITIDELLSRYDIIDPEGDDSKAYYVDPKNYYDIHGYVITNVLLSSLFSFLIHHHREPSKNKDEQLHLRRLQPEPKYLKRFFLRTIFRAALRRYPESLLKLILKRLVRYRLLSHNKKLSPKGNKSKLFPCAYKLTQLFYRPLMANHRNYELKVDCQQQHPSTIVTMVEDNNTIVGSMQFAENLCINALSLNDDSQTPSSSTSSIVTKDLNQWQSGDLLPPRMLEMINFHIEIPDNFIAYTRGPIDQSRLPAKTNARGMLMNRTNRMESATENQETKSSSSSSLVDEMSVIHCRVRVEQKSANPSNQVLPFNKFLYRFAIQAQIFDDQDIPLWSKMKSDEKDSKSIPSTLIKKYEEMVSSILNVDHLSLEDLLQFIRSKKELGAKLDQIIDFLTLTKSMNDVEEIITDFLYECQHHKLVFTVGVRTRTWVHQDYIRFWLVRSFRHLDFNVDHLVALERCLMKNVKKCYFLPRMWKYPDGHIDIRTLFVFMSAIIDYLATDSNASIGANISQLENYFQRHLPPVQLLELLDALLFIDCIRISIISTNQQINPVNNLEDFFCSRQSMIINVDNHQATNNDQITFNNQDQMYEANIDAYSRLTSLYQIMIRLYPPLQDDF</sequence>
<dbReference type="GO" id="GO:0003677">
    <property type="term" value="F:DNA binding"/>
    <property type="evidence" value="ECO:0007669"/>
    <property type="project" value="InterPro"/>
</dbReference>
<dbReference type="PANTHER" id="PTHR15180">
    <property type="entry name" value="GENERAL TRANSCRIPTION FACTOR 3C POLYPEPTIDE 1"/>
    <property type="match status" value="1"/>
</dbReference>
<dbReference type="EMBL" id="ASGP02000002">
    <property type="protein sequence ID" value="KAH9522201.1"/>
    <property type="molecule type" value="Genomic_DNA"/>
</dbReference>
<feature type="region of interest" description="Disordered" evidence="1">
    <location>
        <begin position="383"/>
        <end position="420"/>
    </location>
</feature>
<proteinExistence type="predicted"/>
<comment type="caution">
    <text evidence="3">The sequence shown here is derived from an EMBL/GenBank/DDBJ whole genome shotgun (WGS) entry which is preliminary data.</text>
</comment>
<dbReference type="EMBL" id="SDOV01000007">
    <property type="protein sequence ID" value="KAH7639242.1"/>
    <property type="molecule type" value="Genomic_DNA"/>
</dbReference>
<organism evidence="3 4">
    <name type="scientific">Dermatophagoides farinae</name>
    <name type="common">American house dust mite</name>
    <dbReference type="NCBI Taxonomy" id="6954"/>
    <lineage>
        <taxon>Eukaryota</taxon>
        <taxon>Metazoa</taxon>
        <taxon>Ecdysozoa</taxon>
        <taxon>Arthropoda</taxon>
        <taxon>Chelicerata</taxon>
        <taxon>Arachnida</taxon>
        <taxon>Acari</taxon>
        <taxon>Acariformes</taxon>
        <taxon>Sarcoptiformes</taxon>
        <taxon>Astigmata</taxon>
        <taxon>Psoroptidia</taxon>
        <taxon>Analgoidea</taxon>
        <taxon>Pyroglyphidae</taxon>
        <taxon>Dermatophagoidinae</taxon>
        <taxon>Dermatophagoides</taxon>
    </lineage>
</organism>
<keyword evidence="4" id="KW-1185">Reference proteome</keyword>
<reference evidence="3" key="1">
    <citation type="submission" date="2013-05" db="EMBL/GenBank/DDBJ databases">
        <authorList>
            <person name="Yim A.K.Y."/>
            <person name="Chan T.F."/>
            <person name="Ji K.M."/>
            <person name="Liu X.Y."/>
            <person name="Zhou J.W."/>
            <person name="Li R.Q."/>
            <person name="Yang K.Y."/>
            <person name="Li J."/>
            <person name="Li M."/>
            <person name="Law P.T.W."/>
            <person name="Wu Y.L."/>
            <person name="Cai Z.L."/>
            <person name="Qin H."/>
            <person name="Bao Y."/>
            <person name="Leung R.K.K."/>
            <person name="Ng P.K.S."/>
            <person name="Zou J."/>
            <person name="Zhong X.J."/>
            <person name="Ran P.X."/>
            <person name="Zhong N.S."/>
            <person name="Liu Z.G."/>
            <person name="Tsui S.K.W."/>
        </authorList>
    </citation>
    <scope>NUCLEOTIDE SEQUENCE</scope>
    <source>
        <strain evidence="3">Derf</strain>
        <tissue evidence="3">Whole organism</tissue>
    </source>
</reference>
<evidence type="ECO:0000313" key="4">
    <source>
        <dbReference type="Proteomes" id="UP000790347"/>
    </source>
</evidence>
<dbReference type="GO" id="GO:0042791">
    <property type="term" value="P:5S class rRNA transcription by RNA polymerase III"/>
    <property type="evidence" value="ECO:0007669"/>
    <property type="project" value="TreeGrafter"/>
</dbReference>
<reference evidence="2" key="3">
    <citation type="journal article" date="2021" name="World Allergy Organ. J.">
        <title>Chromosome-level assembly of Dermatophagoides farinae genome and transcriptome reveals two novel allergens Der f 37 and Der f 39.</title>
        <authorList>
            <person name="Chen J."/>
            <person name="Cai Z."/>
            <person name="Fan D."/>
            <person name="Hu J."/>
            <person name="Hou Y."/>
            <person name="He Y."/>
            <person name="Zhang Z."/>
            <person name="Zhao Z."/>
            <person name="Gao P."/>
            <person name="Hu W."/>
            <person name="Sun J."/>
            <person name="Li J."/>
            <person name="Ji K."/>
        </authorList>
    </citation>
    <scope>NUCLEOTIDE SEQUENCE</scope>
    <source>
        <strain evidence="2">JKM2019</strain>
    </source>
</reference>
<feature type="compositionally biased region" description="Acidic residues" evidence="1">
    <location>
        <begin position="387"/>
        <end position="420"/>
    </location>
</feature>
<gene>
    <name evidence="3" type="primary">GTF3C1_1</name>
    <name evidence="3" type="ORF">DERF_005799</name>
    <name evidence="2" type="ORF">HUG17_3275</name>
</gene>
<reference evidence="3" key="4">
    <citation type="journal article" date="2022" name="Res Sq">
        <title>Comparative Genomics Reveals Insights into the Divergent Evolution of Astigmatic Mites and Household Pest Adaptations.</title>
        <authorList>
            <person name="Xiong Q."/>
            <person name="Wan A.T.-Y."/>
            <person name="Liu X.-Y."/>
            <person name="Fung C.S.-H."/>
            <person name="Xiao X."/>
            <person name="Malainual N."/>
            <person name="Hou J."/>
            <person name="Wang L."/>
            <person name="Wang M."/>
            <person name="Yang K."/>
            <person name="Cui Y."/>
            <person name="Leung E."/>
            <person name="Nong W."/>
            <person name="Shin S.-K."/>
            <person name="Au S."/>
            <person name="Jeong K.Y."/>
            <person name="Chew F.T."/>
            <person name="Hui J."/>
            <person name="Leung T.F."/>
            <person name="Tungtrongchitr A."/>
            <person name="Zhong N."/>
            <person name="Liu Z."/>
            <person name="Tsui S."/>
        </authorList>
    </citation>
    <scope>NUCLEOTIDE SEQUENCE</scope>
    <source>
        <strain evidence="3">Derf</strain>
        <tissue evidence="3">Whole organism</tissue>
    </source>
</reference>
<dbReference type="Proteomes" id="UP000790347">
    <property type="component" value="Unassembled WGS sequence"/>
</dbReference>
<dbReference type="GO" id="GO:0000127">
    <property type="term" value="C:transcription factor TFIIIC complex"/>
    <property type="evidence" value="ECO:0007669"/>
    <property type="project" value="InterPro"/>
</dbReference>
<dbReference type="Proteomes" id="UP000828236">
    <property type="component" value="Unassembled WGS sequence"/>
</dbReference>
<dbReference type="GO" id="GO:0006384">
    <property type="term" value="P:transcription initiation at RNA polymerase III promoter"/>
    <property type="evidence" value="ECO:0007669"/>
    <property type="project" value="InterPro"/>
</dbReference>
<accession>A0A922I7M0</accession>
<evidence type="ECO:0000313" key="3">
    <source>
        <dbReference type="EMBL" id="KAH9522201.1"/>
    </source>
</evidence>
<protein>
    <submittedName>
        <fullName evidence="3">General transcription factor 3C polypeptide 1</fullName>
    </submittedName>
</protein>